<feature type="domain" description="HTH cro/C1-type" evidence="2">
    <location>
        <begin position="22"/>
        <end position="57"/>
    </location>
</feature>
<reference evidence="3" key="1">
    <citation type="journal article" date="2014" name="Int. J. Syst. Evol. Microbiol.">
        <title>Complete genome sequence of Corynebacterium casei LMG S-19264T (=DSM 44701T), isolated from a smear-ripened cheese.</title>
        <authorList>
            <consortium name="US DOE Joint Genome Institute (JGI-PGF)"/>
            <person name="Walter F."/>
            <person name="Albersmeier A."/>
            <person name="Kalinowski J."/>
            <person name="Ruckert C."/>
        </authorList>
    </citation>
    <scope>NUCLEOTIDE SEQUENCE</scope>
    <source>
        <strain evidence="3">CGMCC 4.7299</strain>
    </source>
</reference>
<evidence type="ECO:0000313" key="4">
    <source>
        <dbReference type="Proteomes" id="UP000656042"/>
    </source>
</evidence>
<evidence type="ECO:0000259" key="2">
    <source>
        <dbReference type="PROSITE" id="PS50943"/>
    </source>
</evidence>
<keyword evidence="4" id="KW-1185">Reference proteome</keyword>
<protein>
    <submittedName>
        <fullName evidence="3">Transcriptional regulator</fullName>
    </submittedName>
</protein>
<dbReference type="AlphaFoldDB" id="A0A8J3FR59"/>
<accession>A0A8J3FR59</accession>
<dbReference type="SUPFAM" id="SSF47413">
    <property type="entry name" value="lambda repressor-like DNA-binding domains"/>
    <property type="match status" value="1"/>
</dbReference>
<evidence type="ECO:0000313" key="3">
    <source>
        <dbReference type="EMBL" id="GGL06854.1"/>
    </source>
</evidence>
<gene>
    <name evidence="3" type="ORF">GCM10012284_46280</name>
</gene>
<reference evidence="3" key="2">
    <citation type="submission" date="2020-09" db="EMBL/GenBank/DDBJ databases">
        <authorList>
            <person name="Sun Q."/>
            <person name="Zhou Y."/>
        </authorList>
    </citation>
    <scope>NUCLEOTIDE SEQUENCE</scope>
    <source>
        <strain evidence="3">CGMCC 4.7299</strain>
    </source>
</reference>
<dbReference type="Gene3D" id="1.10.260.40">
    <property type="entry name" value="lambda repressor-like DNA-binding domains"/>
    <property type="match status" value="1"/>
</dbReference>
<feature type="region of interest" description="Disordered" evidence="1">
    <location>
        <begin position="124"/>
        <end position="148"/>
    </location>
</feature>
<comment type="caution">
    <text evidence="3">The sequence shown here is derived from an EMBL/GenBank/DDBJ whole genome shotgun (WGS) entry which is preliminary data.</text>
</comment>
<sequence>MGQTPKQLQPARSVLHFFGAEVRRLRLARGMSQADLGAALFVHKDLVRKIESAERMPIDDLVDACDRVLGAGGGLCRLIPILHRERVLRLTRDTVGTTAGFRSEATDRPVLDWLLSTTRDARRARDGDDRSTADRLRDLRGADHQHGAGSTYPDLADVLTDLDDLSIRAPQLATGCLELAGYDAVDLGDDGLAQQHYLRALEIATRSADRLYGGYLIAVSLAHLALHCGDPDQAARLAAAALRGTEHASTPAVRAACRTVLARAHARRGDEPACATALLQAEADLARSRPGDEPAWIGYFGEADLADEKAHCFFDLGLHELAQREATRAVDLLEPHRVRRLAIDAALHATSLARSRQIEHACVVARQAIDHAATVASFRAAHRIVLMLAELQPDLDQPEVQAVTEYARLRLPVLFSPAPPGRRP</sequence>
<dbReference type="SMART" id="SM00530">
    <property type="entry name" value="HTH_XRE"/>
    <property type="match status" value="1"/>
</dbReference>
<dbReference type="InterPro" id="IPR010982">
    <property type="entry name" value="Lambda_DNA-bd_dom_sf"/>
</dbReference>
<dbReference type="PROSITE" id="PS50943">
    <property type="entry name" value="HTH_CROC1"/>
    <property type="match status" value="1"/>
</dbReference>
<evidence type="ECO:0000256" key="1">
    <source>
        <dbReference type="SAM" id="MobiDB-lite"/>
    </source>
</evidence>
<dbReference type="Pfam" id="PF13560">
    <property type="entry name" value="HTH_31"/>
    <property type="match status" value="1"/>
</dbReference>
<organism evidence="3 4">
    <name type="scientific">Mangrovihabitans endophyticus</name>
    <dbReference type="NCBI Taxonomy" id="1751298"/>
    <lineage>
        <taxon>Bacteria</taxon>
        <taxon>Bacillati</taxon>
        <taxon>Actinomycetota</taxon>
        <taxon>Actinomycetes</taxon>
        <taxon>Micromonosporales</taxon>
        <taxon>Micromonosporaceae</taxon>
        <taxon>Mangrovihabitans</taxon>
    </lineage>
</organism>
<dbReference type="GO" id="GO:0003677">
    <property type="term" value="F:DNA binding"/>
    <property type="evidence" value="ECO:0007669"/>
    <property type="project" value="InterPro"/>
</dbReference>
<dbReference type="InterPro" id="IPR001387">
    <property type="entry name" value="Cro/C1-type_HTH"/>
</dbReference>
<dbReference type="Proteomes" id="UP000656042">
    <property type="component" value="Unassembled WGS sequence"/>
</dbReference>
<dbReference type="CDD" id="cd00093">
    <property type="entry name" value="HTH_XRE"/>
    <property type="match status" value="1"/>
</dbReference>
<dbReference type="RefSeq" id="WP_189081394.1">
    <property type="nucleotide sequence ID" value="NZ_BMMX01000026.1"/>
</dbReference>
<dbReference type="InterPro" id="IPR011990">
    <property type="entry name" value="TPR-like_helical_dom_sf"/>
</dbReference>
<proteinExistence type="predicted"/>
<feature type="compositionally biased region" description="Basic and acidic residues" evidence="1">
    <location>
        <begin position="124"/>
        <end position="146"/>
    </location>
</feature>
<dbReference type="EMBL" id="BMMX01000026">
    <property type="protein sequence ID" value="GGL06854.1"/>
    <property type="molecule type" value="Genomic_DNA"/>
</dbReference>
<name>A0A8J3FR59_9ACTN</name>
<dbReference type="Gene3D" id="1.25.40.10">
    <property type="entry name" value="Tetratricopeptide repeat domain"/>
    <property type="match status" value="1"/>
</dbReference>